<dbReference type="InterPro" id="IPR036650">
    <property type="entry name" value="CAT_RNA-bd_dom_sf"/>
</dbReference>
<keyword evidence="1" id="KW-0677">Repeat</keyword>
<dbReference type="GO" id="GO:0006355">
    <property type="term" value="P:regulation of DNA-templated transcription"/>
    <property type="evidence" value="ECO:0007669"/>
    <property type="project" value="InterPro"/>
</dbReference>
<accession>I7JXD0</accession>
<dbReference type="InterPro" id="IPR050661">
    <property type="entry name" value="BglG_antiterminators"/>
</dbReference>
<reference evidence="3 4" key="1">
    <citation type="submission" date="2012-06" db="EMBL/GenBank/DDBJ databases">
        <title>Draft Genome Sequence of Lactobacillus pasteurii CRBIP 24.76T.</title>
        <authorList>
            <person name="Cousin S."/>
            <person name="Bouchier C."/>
            <person name="Loux V."/>
            <person name="Ma L."/>
            <person name="Creno S."/>
            <person name="Bizet C."/>
            <person name="Clermont D."/>
        </authorList>
    </citation>
    <scope>NUCLEOTIDE SEQUENCE [LARGE SCALE GENOMIC DNA]</scope>
    <source>
        <strain evidence="4">CRBIP 24.76T</strain>
    </source>
</reference>
<evidence type="ECO:0000313" key="4">
    <source>
        <dbReference type="Proteomes" id="UP000009311"/>
    </source>
</evidence>
<gene>
    <name evidence="3" type="ORF">BN53_00005</name>
</gene>
<dbReference type="SMART" id="SM01061">
    <property type="entry name" value="CAT_RBD"/>
    <property type="match status" value="1"/>
</dbReference>
<feature type="domain" description="PRD" evidence="2">
    <location>
        <begin position="171"/>
        <end position="258"/>
    </location>
</feature>
<proteinExistence type="predicted"/>
<dbReference type="PANTHER" id="PTHR30185:SF15">
    <property type="entry name" value="CRYPTIC BETA-GLUCOSIDE BGL OPERON ANTITERMINATOR"/>
    <property type="match status" value="1"/>
</dbReference>
<dbReference type="eggNOG" id="COG3711">
    <property type="taxonomic scope" value="Bacteria"/>
</dbReference>
<dbReference type="STRING" id="1423790.BN53_00005"/>
<sequence length="258" mass="30366">MKIKRILNNSAVIAEKSDGTEVILLGKGIAFNQKIGNLVDKAKIYKSFSPSSKIQRKNVIDTVHEIDPVYFELSQKICERLKREEGIRLTDSVYITLTDHLATSVERAQKGLYLSNKFLWDIKDYYPKEYSYGVWALKLLNHQFGVDFPEDEAAFIAVHLISGELGQDIDEFQRSMKFIREITKLVRHYFRIDLDNKTLNYKRFAVHLKFFWQRMMYETDKKPYGDLSKEILEVIKESDIDAYLCALKIKEYIRHQYN</sequence>
<dbReference type="Pfam" id="PF00874">
    <property type="entry name" value="PRD"/>
    <property type="match status" value="2"/>
</dbReference>
<dbReference type="RefSeq" id="WP_009559056.1">
    <property type="nucleotide sequence ID" value="NZ_AYZN01000005.1"/>
</dbReference>
<dbReference type="SUPFAM" id="SSF50151">
    <property type="entry name" value="SacY-like RNA-binding domain"/>
    <property type="match status" value="1"/>
</dbReference>
<dbReference type="AlphaFoldDB" id="I7JXD0"/>
<dbReference type="Proteomes" id="UP000009311">
    <property type="component" value="Unassembled WGS sequence"/>
</dbReference>
<name>I7JXD0_9LACO</name>
<dbReference type="PROSITE" id="PS51372">
    <property type="entry name" value="PRD_2"/>
    <property type="match status" value="2"/>
</dbReference>
<dbReference type="EMBL" id="CAKD01000005">
    <property type="protein sequence ID" value="CCI84505.1"/>
    <property type="molecule type" value="Genomic_DNA"/>
</dbReference>
<dbReference type="SUPFAM" id="SSF63520">
    <property type="entry name" value="PTS-regulatory domain, PRD"/>
    <property type="match status" value="2"/>
</dbReference>
<dbReference type="Gene3D" id="2.30.24.10">
    <property type="entry name" value="CAT RNA-binding domain"/>
    <property type="match status" value="1"/>
</dbReference>
<dbReference type="InterPro" id="IPR036634">
    <property type="entry name" value="PRD_sf"/>
</dbReference>
<evidence type="ECO:0000256" key="1">
    <source>
        <dbReference type="ARBA" id="ARBA00022737"/>
    </source>
</evidence>
<dbReference type="Pfam" id="PF03123">
    <property type="entry name" value="CAT_RBD"/>
    <property type="match status" value="1"/>
</dbReference>
<organism evidence="3 4">
    <name type="scientific">Lactobacillus pasteurii DSM 23907 = CRBIP 24.76</name>
    <dbReference type="NCBI Taxonomy" id="1423790"/>
    <lineage>
        <taxon>Bacteria</taxon>
        <taxon>Bacillati</taxon>
        <taxon>Bacillota</taxon>
        <taxon>Bacilli</taxon>
        <taxon>Lactobacillales</taxon>
        <taxon>Lactobacillaceae</taxon>
        <taxon>Lactobacillus</taxon>
    </lineage>
</organism>
<dbReference type="GO" id="GO:0003723">
    <property type="term" value="F:RNA binding"/>
    <property type="evidence" value="ECO:0007669"/>
    <property type="project" value="InterPro"/>
</dbReference>
<protein>
    <submittedName>
        <fullName evidence="3">Transcriptional antiterminator</fullName>
    </submittedName>
</protein>
<evidence type="ECO:0000313" key="3">
    <source>
        <dbReference type="EMBL" id="CCI84505.1"/>
    </source>
</evidence>
<evidence type="ECO:0000259" key="2">
    <source>
        <dbReference type="PROSITE" id="PS51372"/>
    </source>
</evidence>
<dbReference type="InterPro" id="IPR011608">
    <property type="entry name" value="PRD"/>
</dbReference>
<dbReference type="PANTHER" id="PTHR30185">
    <property type="entry name" value="CRYPTIC BETA-GLUCOSIDE BGL OPERON ANTITERMINATOR"/>
    <property type="match status" value="1"/>
</dbReference>
<comment type="caution">
    <text evidence="3">The sequence shown here is derived from an EMBL/GenBank/DDBJ whole genome shotgun (WGS) entry which is preliminary data.</text>
</comment>
<dbReference type="Gene3D" id="1.10.1790.10">
    <property type="entry name" value="PRD domain"/>
    <property type="match status" value="2"/>
</dbReference>
<dbReference type="InterPro" id="IPR004341">
    <property type="entry name" value="CAT_RNA-bd_dom"/>
</dbReference>
<keyword evidence="4" id="KW-1185">Reference proteome</keyword>
<feature type="domain" description="PRD" evidence="2">
    <location>
        <begin position="65"/>
        <end position="170"/>
    </location>
</feature>